<dbReference type="EMBL" id="WUTW01000010">
    <property type="protein sequence ID" value="MXQ68132.1"/>
    <property type="molecule type" value="Genomic_DNA"/>
</dbReference>
<dbReference type="Gene3D" id="3.50.50.60">
    <property type="entry name" value="FAD/NAD(P)-binding domain"/>
    <property type="match status" value="1"/>
</dbReference>
<evidence type="ECO:0000256" key="1">
    <source>
        <dbReference type="ARBA" id="ARBA00023002"/>
    </source>
</evidence>
<dbReference type="InterPro" id="IPR002938">
    <property type="entry name" value="FAD-bd"/>
</dbReference>
<keyword evidence="5" id="KW-1185">Reference proteome</keyword>
<dbReference type="InterPro" id="IPR050493">
    <property type="entry name" value="FAD-dep_Monooxygenase_BioMet"/>
</dbReference>
<dbReference type="AlphaFoldDB" id="A0A6I4WN69"/>
<dbReference type="GO" id="GO:0071949">
    <property type="term" value="F:FAD binding"/>
    <property type="evidence" value="ECO:0007669"/>
    <property type="project" value="InterPro"/>
</dbReference>
<dbReference type="OrthoDB" id="9782160at2"/>
<organism evidence="4 5">
    <name type="scientific">Actinomadura rayongensis</name>
    <dbReference type="NCBI Taxonomy" id="1429076"/>
    <lineage>
        <taxon>Bacteria</taxon>
        <taxon>Bacillati</taxon>
        <taxon>Actinomycetota</taxon>
        <taxon>Actinomycetes</taxon>
        <taxon>Streptosporangiales</taxon>
        <taxon>Thermomonosporaceae</taxon>
        <taxon>Actinomadura</taxon>
    </lineage>
</organism>
<dbReference type="Pfam" id="PF01494">
    <property type="entry name" value="FAD_binding_3"/>
    <property type="match status" value="1"/>
</dbReference>
<feature type="domain" description="FAD-binding" evidence="3">
    <location>
        <begin position="62"/>
        <end position="128"/>
    </location>
</feature>
<evidence type="ECO:0000259" key="3">
    <source>
        <dbReference type="Pfam" id="PF01494"/>
    </source>
</evidence>
<protein>
    <recommendedName>
        <fullName evidence="3">FAD-binding domain-containing protein</fullName>
    </recommendedName>
</protein>
<dbReference type="Proteomes" id="UP000431901">
    <property type="component" value="Unassembled WGS sequence"/>
</dbReference>
<keyword evidence="2" id="KW-0503">Monooxygenase</keyword>
<name>A0A6I4WN69_9ACTN</name>
<dbReference type="GO" id="GO:0004497">
    <property type="term" value="F:monooxygenase activity"/>
    <property type="evidence" value="ECO:0007669"/>
    <property type="project" value="UniProtKB-KW"/>
</dbReference>
<evidence type="ECO:0000313" key="5">
    <source>
        <dbReference type="Proteomes" id="UP000431901"/>
    </source>
</evidence>
<gene>
    <name evidence="4" type="ORF">GQ466_29360</name>
</gene>
<proteinExistence type="predicted"/>
<dbReference type="InterPro" id="IPR036188">
    <property type="entry name" value="FAD/NAD-bd_sf"/>
</dbReference>
<evidence type="ECO:0000256" key="2">
    <source>
        <dbReference type="ARBA" id="ARBA00023033"/>
    </source>
</evidence>
<dbReference type="PANTHER" id="PTHR13789">
    <property type="entry name" value="MONOOXYGENASE"/>
    <property type="match status" value="1"/>
</dbReference>
<accession>A0A6I4WN69</accession>
<sequence>MEFVNVVAIAPSDDDVRERLRVDAQAARMRAHYEGWDERLTRLLGYSDDRVVAWALNHQTPFPAWHHGHVALLGDACHTMLPYFSQGASQAIEDELVLAEQVAKAVRGELTVADALAGYSDRRAAHAGVVQTGALNNRALFHLPDGPEQRRRDGAFREHHRESDVSFDWIYDGTPLEDDPVPQAT</sequence>
<dbReference type="SUPFAM" id="SSF51905">
    <property type="entry name" value="FAD/NAD(P)-binding domain"/>
    <property type="match status" value="1"/>
</dbReference>
<reference evidence="4 5" key="1">
    <citation type="submission" date="2019-12" db="EMBL/GenBank/DDBJ databases">
        <title>Nocardia macrotermitis sp. nov. and Nocardia aurantia sp. nov., isolated from the gut of the fungus growing-termite Macrotermes natalensis.</title>
        <authorList>
            <person name="Christine B."/>
            <person name="Rene B."/>
        </authorList>
    </citation>
    <scope>NUCLEOTIDE SEQUENCE [LARGE SCALE GENOMIC DNA]</scope>
    <source>
        <strain evidence="4 5">DSM 102126</strain>
    </source>
</reference>
<comment type="caution">
    <text evidence="4">The sequence shown here is derived from an EMBL/GenBank/DDBJ whole genome shotgun (WGS) entry which is preliminary data.</text>
</comment>
<keyword evidence="1" id="KW-0560">Oxidoreductase</keyword>
<dbReference type="PANTHER" id="PTHR13789:SF309">
    <property type="entry name" value="PUTATIVE (AFU_ORTHOLOGUE AFUA_6G14510)-RELATED"/>
    <property type="match status" value="1"/>
</dbReference>
<evidence type="ECO:0000313" key="4">
    <source>
        <dbReference type="EMBL" id="MXQ68132.1"/>
    </source>
</evidence>